<feature type="domain" description="Sortilin N-terminal" evidence="4">
    <location>
        <begin position="129"/>
        <end position="255"/>
    </location>
</feature>
<keyword evidence="1" id="KW-0677">Repeat</keyword>
<dbReference type="GO" id="GO:0010411">
    <property type="term" value="P:xyloglucan metabolic process"/>
    <property type="evidence" value="ECO:0007669"/>
    <property type="project" value="TreeGrafter"/>
</dbReference>
<dbReference type="EMBL" id="UINC01001693">
    <property type="protein sequence ID" value="SUZ86667.1"/>
    <property type="molecule type" value="Genomic_DNA"/>
</dbReference>
<feature type="compositionally biased region" description="Polar residues" evidence="3">
    <location>
        <begin position="419"/>
        <end position="431"/>
    </location>
</feature>
<dbReference type="SUPFAM" id="SSF110296">
    <property type="entry name" value="Oligoxyloglucan reducing end-specific cellobiohydrolase"/>
    <property type="match status" value="3"/>
</dbReference>
<protein>
    <recommendedName>
        <fullName evidence="4">Sortilin N-terminal domain-containing protein</fullName>
    </recommendedName>
</protein>
<organism evidence="5">
    <name type="scientific">marine metagenome</name>
    <dbReference type="NCBI Taxonomy" id="408172"/>
    <lineage>
        <taxon>unclassified sequences</taxon>
        <taxon>metagenomes</taxon>
        <taxon>ecological metagenomes</taxon>
    </lineage>
</organism>
<dbReference type="InterPro" id="IPR031778">
    <property type="entry name" value="Sortilin_N"/>
</dbReference>
<dbReference type="InterPro" id="IPR052025">
    <property type="entry name" value="Xyloglucanase_GH74"/>
</dbReference>
<dbReference type="PANTHER" id="PTHR43739">
    <property type="entry name" value="XYLOGLUCANASE (EUROFUNG)"/>
    <property type="match status" value="1"/>
</dbReference>
<dbReference type="AlphaFoldDB" id="A0A381R9Y9"/>
<name>A0A381R9Y9_9ZZZZ</name>
<evidence type="ECO:0000313" key="5">
    <source>
        <dbReference type="EMBL" id="SUZ86667.1"/>
    </source>
</evidence>
<gene>
    <name evidence="5" type="ORF">METZ01_LOCUS39521</name>
</gene>
<feature type="domain" description="Sortilin N-terminal" evidence="4">
    <location>
        <begin position="289"/>
        <end position="420"/>
    </location>
</feature>
<reference evidence="5" key="1">
    <citation type="submission" date="2018-05" db="EMBL/GenBank/DDBJ databases">
        <authorList>
            <person name="Lanie J.A."/>
            <person name="Ng W.-L."/>
            <person name="Kazmierczak K.M."/>
            <person name="Andrzejewski T.M."/>
            <person name="Davidsen T.M."/>
            <person name="Wayne K.J."/>
            <person name="Tettelin H."/>
            <person name="Glass J.I."/>
            <person name="Rusch D."/>
            <person name="Podicherti R."/>
            <person name="Tsui H.-C.T."/>
            <person name="Winkler M.E."/>
        </authorList>
    </citation>
    <scope>NUCLEOTIDE SEQUENCE</scope>
</reference>
<dbReference type="InterPro" id="IPR015943">
    <property type="entry name" value="WD40/YVTN_repeat-like_dom_sf"/>
</dbReference>
<feature type="region of interest" description="Disordered" evidence="3">
    <location>
        <begin position="419"/>
        <end position="454"/>
    </location>
</feature>
<evidence type="ECO:0000256" key="3">
    <source>
        <dbReference type="SAM" id="MobiDB-lite"/>
    </source>
</evidence>
<keyword evidence="2" id="KW-0175">Coiled coil</keyword>
<evidence type="ECO:0000256" key="1">
    <source>
        <dbReference type="ARBA" id="ARBA00022737"/>
    </source>
</evidence>
<dbReference type="PANTHER" id="PTHR43739:SF5">
    <property type="entry name" value="EXO-ALPHA-SIALIDASE"/>
    <property type="match status" value="1"/>
</dbReference>
<evidence type="ECO:0000256" key="2">
    <source>
        <dbReference type="SAM" id="Coils"/>
    </source>
</evidence>
<dbReference type="CDD" id="cd15482">
    <property type="entry name" value="Sialidase_non-viral"/>
    <property type="match status" value="2"/>
</dbReference>
<dbReference type="Gene3D" id="2.130.10.10">
    <property type="entry name" value="YVTN repeat-like/Quinoprotein amine dehydrogenase"/>
    <property type="match status" value="3"/>
</dbReference>
<accession>A0A381R9Y9</accession>
<proteinExistence type="predicted"/>
<evidence type="ECO:0000259" key="4">
    <source>
        <dbReference type="Pfam" id="PF15902"/>
    </source>
</evidence>
<dbReference type="Pfam" id="PF15902">
    <property type="entry name" value="Sortilin-Vps10"/>
    <property type="match status" value="2"/>
</dbReference>
<feature type="coiled-coil region" evidence="2">
    <location>
        <begin position="907"/>
        <end position="952"/>
    </location>
</feature>
<sequence>MKRILFLIIIISLVSFETISQKKSKSKKLQTTSFEIPNLKWRSIGPYRGGRASSVTGVIGKPKTFYMGATGGGVWKTIDGGQTWKNISDGYFGGSIGAVAVSKSDPNTVYVGTGEQTVRGNVSPGYGGFWKSEDAGETWKKLNLDIDQVQVGRIKIHPKNPNIVFIAIMGDLFKNSNNRGVYKSIDGGNTWKKTLFSNERSGAVDISFESDNPRVMYASTWNIRRTPYSLESGGEGSAIWKSIDEGETWKNISKNPGLPSDTWGISGVAVSPVSSNIVYALIENENGGLYKSIDSGKSWKLINSDRNLRQRAWYYTRIYADTKNENRVYIMNVAFWRSEDGGKTFERYRTPHGDHHDLWIDPDNNQRMIVADDGGAQISNDDANNWSTYMNQPTAQYYRVTTDNSFPYNILVAQQDNSTQRVPHRVNSGSITERDWESSAGGESAHLAAKPDNPNIVYGGSYDGHLSRLDHNTGERRIVDVWPNNPMGHGAEDMKYRFQWNFPIFFSPHNPNKLYTTSNHFHVTTNEGQSWNVISPDLTRNESEKLGPSGGPITKDNTAVEYYATIFAACESPYEKDLLWAASDDGLIHVSKDGGDNWENVTPSNAPNHIMWNSVEPDPFIKGGLYVAGTLYKTGDYRPYLYKTKDYGKTWIKITNGIPSNFFTRVLRADPKRQGLLYSGTESGMFISFDDGSSWNSFQLNLPLVPITDLAIKDDNLIASTQGRSLWIIDDLVPLHKITKKIENSNFHIFSPINNYRIGNPGWGGASASAGKNHHNGVEVFFNIKNKIVNDSSIISLEFLDKNKKLIKKYSNNDKKNPLKMDGEKNSFVWNMRYDDAKGFDGLIMWAANLRGPKASPGNYFVRLNVDENSMEKSFNILKDPRSNSSIEDLKKQFDFLISIRDKVTSVHEAIIQIRSTRKQLNDLKEKLDENHNELKKNINKVINSITKIEKTLYQTKNRSGQDPLNFPIKLNNKLAHLASVASSGNYKPTDQMYDVRDELIKKIDIELDLWNDIKRNKLEKINTAIKESNIQLISIN</sequence>